<dbReference type="Gene3D" id="3.40.1350.10">
    <property type="match status" value="1"/>
</dbReference>
<accession>J9G1Z6</accession>
<dbReference type="AlphaFoldDB" id="J9G1Z6"/>
<dbReference type="GO" id="GO:0003676">
    <property type="term" value="F:nucleic acid binding"/>
    <property type="evidence" value="ECO:0007669"/>
    <property type="project" value="InterPro"/>
</dbReference>
<evidence type="ECO:0000313" key="1">
    <source>
        <dbReference type="EMBL" id="EJX01242.1"/>
    </source>
</evidence>
<reference evidence="1" key="1">
    <citation type="journal article" date="2012" name="PLoS ONE">
        <title>Gene sets for utilization of primary and secondary nutrition supplies in the distal gut of endangered iberian lynx.</title>
        <authorList>
            <person name="Alcaide M."/>
            <person name="Messina E."/>
            <person name="Richter M."/>
            <person name="Bargiela R."/>
            <person name="Peplies J."/>
            <person name="Huws S.A."/>
            <person name="Newbold C.J."/>
            <person name="Golyshin P.N."/>
            <person name="Simon M.A."/>
            <person name="Lopez G."/>
            <person name="Yakimov M.M."/>
            <person name="Ferrer M."/>
        </authorList>
    </citation>
    <scope>NUCLEOTIDE SEQUENCE</scope>
</reference>
<comment type="caution">
    <text evidence="1">The sequence shown here is derived from an EMBL/GenBank/DDBJ whole genome shotgun (WGS) entry which is preliminary data.</text>
</comment>
<dbReference type="EMBL" id="AMCI01003034">
    <property type="protein sequence ID" value="EJX01242.1"/>
    <property type="molecule type" value="Genomic_DNA"/>
</dbReference>
<dbReference type="InterPro" id="IPR011856">
    <property type="entry name" value="tRNA_endonuc-like_dom_sf"/>
</dbReference>
<organism evidence="1">
    <name type="scientific">gut metagenome</name>
    <dbReference type="NCBI Taxonomy" id="749906"/>
    <lineage>
        <taxon>unclassified sequences</taxon>
        <taxon>metagenomes</taxon>
        <taxon>organismal metagenomes</taxon>
    </lineage>
</organism>
<protein>
    <submittedName>
        <fullName evidence="1">Penicillin-binding protein-related factor A, putative recombinase</fullName>
    </submittedName>
</protein>
<name>J9G1Z6_9ZZZZ</name>
<gene>
    <name evidence="1" type="ORF">EVA_10651</name>
</gene>
<sequence length="49" mass="5855">MELIREIEQSTAHSIPYAWFEENALLLQEGLYPRINYLKAVEQRYLKGE</sequence>
<proteinExistence type="predicted"/>